<evidence type="ECO:0000313" key="1">
    <source>
        <dbReference type="EnsemblMetazoa" id="PPA36022.1"/>
    </source>
</evidence>
<protein>
    <submittedName>
        <fullName evidence="1">Uncharacterized protein</fullName>
    </submittedName>
</protein>
<reference evidence="2" key="1">
    <citation type="journal article" date="2008" name="Nat. Genet.">
        <title>The Pristionchus pacificus genome provides a unique perspective on nematode lifestyle and parasitism.</title>
        <authorList>
            <person name="Dieterich C."/>
            <person name="Clifton S.W."/>
            <person name="Schuster L.N."/>
            <person name="Chinwalla A."/>
            <person name="Delehaunty K."/>
            <person name="Dinkelacker I."/>
            <person name="Fulton L."/>
            <person name="Fulton R."/>
            <person name="Godfrey J."/>
            <person name="Minx P."/>
            <person name="Mitreva M."/>
            <person name="Roeseler W."/>
            <person name="Tian H."/>
            <person name="Witte H."/>
            <person name="Yang S.P."/>
            <person name="Wilson R.K."/>
            <person name="Sommer R.J."/>
        </authorList>
    </citation>
    <scope>NUCLEOTIDE SEQUENCE [LARGE SCALE GENOMIC DNA]</scope>
    <source>
        <strain evidence="2">PS312</strain>
    </source>
</reference>
<evidence type="ECO:0000313" key="2">
    <source>
        <dbReference type="Proteomes" id="UP000005239"/>
    </source>
</evidence>
<reference evidence="1" key="2">
    <citation type="submission" date="2022-06" db="UniProtKB">
        <authorList>
            <consortium name="EnsemblMetazoa"/>
        </authorList>
    </citation>
    <scope>IDENTIFICATION</scope>
    <source>
        <strain evidence="1">PS312</strain>
    </source>
</reference>
<gene>
    <name evidence="1" type="primary">WBGene00274391</name>
</gene>
<dbReference type="AlphaFoldDB" id="A0A2A6BKP6"/>
<organism evidence="1 2">
    <name type="scientific">Pristionchus pacificus</name>
    <name type="common">Parasitic nematode worm</name>
    <dbReference type="NCBI Taxonomy" id="54126"/>
    <lineage>
        <taxon>Eukaryota</taxon>
        <taxon>Metazoa</taxon>
        <taxon>Ecdysozoa</taxon>
        <taxon>Nematoda</taxon>
        <taxon>Chromadorea</taxon>
        <taxon>Rhabditida</taxon>
        <taxon>Rhabditina</taxon>
        <taxon>Diplogasteromorpha</taxon>
        <taxon>Diplogasteroidea</taxon>
        <taxon>Neodiplogasteridae</taxon>
        <taxon>Pristionchus</taxon>
    </lineage>
</organism>
<accession>A0A2A6BKP6</accession>
<keyword evidence="2" id="KW-1185">Reference proteome</keyword>
<sequence length="105" mass="11609">MLLKSLLFVVLVAYVIHSAPLNTDSPLPEKEESSQELNCTRLPGFMPPSKFGSHEIVLINGNGEIETIALHGFQNIECDKMTFEDAAAESDRIQVVTMSTDDDTR</sequence>
<dbReference type="EnsemblMetazoa" id="PPA36022.1">
    <property type="protein sequence ID" value="PPA36022.1"/>
    <property type="gene ID" value="WBGene00274391"/>
</dbReference>
<name>A0A2A6BKP6_PRIPA</name>
<proteinExistence type="predicted"/>
<accession>A0A8R1YTP2</accession>
<dbReference type="Proteomes" id="UP000005239">
    <property type="component" value="Unassembled WGS sequence"/>
</dbReference>